<dbReference type="InterPro" id="IPR050728">
    <property type="entry name" value="Zinc_Metalloprotease_M4"/>
</dbReference>
<keyword evidence="3" id="KW-0479">Metal-binding</keyword>
<dbReference type="Pfam" id="PF01447">
    <property type="entry name" value="Peptidase_M4"/>
    <property type="match status" value="1"/>
</dbReference>
<dbReference type="CDD" id="cd09597">
    <property type="entry name" value="M4_TLP"/>
    <property type="match status" value="1"/>
</dbReference>
<dbReference type="PANTHER" id="PTHR33794">
    <property type="entry name" value="BACILLOLYSIN"/>
    <property type="match status" value="1"/>
</dbReference>
<keyword evidence="14" id="KW-1185">Reference proteome</keyword>
<dbReference type="RefSeq" id="WP_167265978.1">
    <property type="nucleotide sequence ID" value="NZ_JAASQJ010000001.1"/>
</dbReference>
<dbReference type="Gene3D" id="3.10.170.10">
    <property type="match status" value="1"/>
</dbReference>
<keyword evidence="2" id="KW-0645">Protease</keyword>
<keyword evidence="4 8" id="KW-0732">Signal</keyword>
<feature type="domain" description="FTP" evidence="11">
    <location>
        <begin position="91"/>
        <end position="137"/>
    </location>
</feature>
<evidence type="ECO:0000259" key="9">
    <source>
        <dbReference type="Pfam" id="PF01447"/>
    </source>
</evidence>
<evidence type="ECO:0000256" key="4">
    <source>
        <dbReference type="ARBA" id="ARBA00022729"/>
    </source>
</evidence>
<comment type="caution">
    <text evidence="13">The sequence shown here is derived from an EMBL/GenBank/DDBJ whole genome shotgun (WGS) entry which is preliminary data.</text>
</comment>
<feature type="signal peptide" evidence="8">
    <location>
        <begin position="1"/>
        <end position="25"/>
    </location>
</feature>
<dbReference type="NCBIfam" id="TIGR04183">
    <property type="entry name" value="Por_Secre_tail"/>
    <property type="match status" value="1"/>
</dbReference>
<comment type="similarity">
    <text evidence="1">Belongs to the peptidase M4 family.</text>
</comment>
<name>A0ABX0UI54_9BACT</name>
<reference evidence="13 14" key="1">
    <citation type="submission" date="2020-03" db="EMBL/GenBank/DDBJ databases">
        <title>Genomic Encyclopedia of Type Strains, Phase IV (KMG-IV): sequencing the most valuable type-strain genomes for metagenomic binning, comparative biology and taxonomic classification.</title>
        <authorList>
            <person name="Goeker M."/>
        </authorList>
    </citation>
    <scope>NUCLEOTIDE SEQUENCE [LARGE SCALE GENOMIC DNA]</scope>
    <source>
        <strain evidence="13 14">DSM 102865</strain>
    </source>
</reference>
<dbReference type="Proteomes" id="UP001179181">
    <property type="component" value="Unassembled WGS sequence"/>
</dbReference>
<feature type="domain" description="Peptidase M4" evidence="9">
    <location>
        <begin position="346"/>
        <end position="511"/>
    </location>
</feature>
<dbReference type="EMBL" id="JAASQJ010000001">
    <property type="protein sequence ID" value="NIJ50886.1"/>
    <property type="molecule type" value="Genomic_DNA"/>
</dbReference>
<evidence type="ECO:0000259" key="10">
    <source>
        <dbReference type="Pfam" id="PF02868"/>
    </source>
</evidence>
<dbReference type="InterPro" id="IPR027268">
    <property type="entry name" value="Peptidase_M4/M1_CTD_sf"/>
</dbReference>
<feature type="chain" id="PRO_5046521595" evidence="8">
    <location>
        <begin position="26"/>
        <end position="1363"/>
    </location>
</feature>
<dbReference type="Pfam" id="PF07504">
    <property type="entry name" value="FTP"/>
    <property type="match status" value="1"/>
</dbReference>
<evidence type="ECO:0000256" key="2">
    <source>
        <dbReference type="ARBA" id="ARBA00022670"/>
    </source>
</evidence>
<gene>
    <name evidence="13" type="ORF">FHS68_000042</name>
</gene>
<feature type="domain" description="Peptidase M4 C-terminal" evidence="10">
    <location>
        <begin position="515"/>
        <end position="712"/>
    </location>
</feature>
<dbReference type="Pfam" id="PF02868">
    <property type="entry name" value="Peptidase_M4_C"/>
    <property type="match status" value="1"/>
</dbReference>
<dbReference type="Pfam" id="PF18962">
    <property type="entry name" value="Por_Secre_tail"/>
    <property type="match status" value="1"/>
</dbReference>
<dbReference type="PANTHER" id="PTHR33794:SF1">
    <property type="entry name" value="BACILLOLYSIN"/>
    <property type="match status" value="1"/>
</dbReference>
<protein>
    <submittedName>
        <fullName evidence="13">Zn-dependent metalloprotease</fullName>
    </submittedName>
</protein>
<evidence type="ECO:0000256" key="6">
    <source>
        <dbReference type="ARBA" id="ARBA00022833"/>
    </source>
</evidence>
<dbReference type="InterPro" id="IPR023612">
    <property type="entry name" value="Peptidase_M4"/>
</dbReference>
<dbReference type="InterPro" id="IPR038081">
    <property type="entry name" value="CalX-like_sf"/>
</dbReference>
<sequence length="1363" mass="147799">MIKNSTNSIRRIRFACLFIALTTQASFGQLMNERQKKMRINLETDLNVKSFQLSEQLKTPSFITFKSESPYKKEGAKELIKHYYTLTDGDELKLHANTDLPNGLTVERYKQFHKGIKVEHGAYIVTSRDSKIFSINAESFDIPADFSIKPTITSNQAKESALNFINAKTYAWQSLVEEKKKVKDRPAVVQNLDNLIAEYTPKGELVIAKALYKGGGAKLAYKFDIYASEPLSRTLIYVDAKSAEILLIDPVIKHANDNKTASANNDKVLVAPPIKAPKLIVPKTLKFHSPFRTASSAGTGLTRYAGTRNIFTTKVTVPIGGTPDPNNPLALLSFSGATPRVPIIPVVASQDVYILKDDTRGGGVETYDLNGIGGLPISVPGLQSTGLAFVDKDNNWKNENPFPATNEDLLRAPVPPAGAGVDEALNDDMAVDAHWGAEMVYDYWKVRHGRLSYDNNNAAIKSYVHYGVAYDNAFWNGSVMTYGDGSGTAAGGFKPLVSLDVCAHEIGHGVCTFTSDLVYQGESGAMNEGLSDIWAAAIENYVKGLSLSGLPGTYNPFQIGEQIAPDGVGLRRMDNPKAYSNPDTYGGDNWADPNCTPTLLNDQCGVHNNSGVLNKWFYFLVNGPNKTTGTAPNAFTDDGQNDLSENYGTLPGFNPLGFEKSEKITYLMEMMLTPNATFADARVASINAAVALYGACSQEEITVTDSWFAVNVGDAFGSCTAPLLSAKSTVTQVSEYANGACDRFNEYLVTTNLTAVQGTAVTVNFTGSGSLSTAEYQLIPSSVTYNAGEKGVKTILVRIYDDASVEGNETLTITAQSTFSSFESQLPITIIDDDTNPVFGTSVQLLNENFEGALEADMLPAGWDKIDKISPSEVSWKVLPAPAVSILQWTTKRAVIENPLLPGQATYSPIATAAQTILRTKQINALGLKQIKVSFTYSAGGEPACDPACDYAELVYSYDGQNFSTFAPDVLAPLFLQPTDQNVTVNLPASLNGKQFYLGFLWNNDENVGLLGSVTIDNVVVSASGRSIEGELNASVIEKVLPATGKPVYFYSTSDGQLIASIDNASADLGCVTATVTQAEGMGGINFKEGHRSQKVIQITPSSNPTATYRLSLYYKTAEVSTGYGVGPTALKVAKTNATNVNELSSENGTIKSPVVENHAPDGYYKYSVDFAGFSKFFLAEGVESGLPVTLVSFKVEENENTASLKWKTSAEENSSHFGIERSADAVRFTEIGVVKSIGNSAGDQQYSFVDKLPLAGQNYYRLKMTDADGTFAYSKIESADFNSDRQFQIYPNPVSDKLTIRFDEKRKVSMRLVNAAGQIVKKKALTGDSYNWDVSDLSEGVYLIEIVSDKGLKETRKVVIKK</sequence>
<dbReference type="InterPro" id="IPR001570">
    <property type="entry name" value="Peptidase_M4_C_domain"/>
</dbReference>
<evidence type="ECO:0000256" key="3">
    <source>
        <dbReference type="ARBA" id="ARBA00022723"/>
    </source>
</evidence>
<dbReference type="PRINTS" id="PR00730">
    <property type="entry name" value="THERMOLYSIN"/>
</dbReference>
<dbReference type="InterPro" id="IPR013856">
    <property type="entry name" value="Peptidase_M4_domain"/>
</dbReference>
<evidence type="ECO:0000259" key="12">
    <source>
        <dbReference type="Pfam" id="PF18962"/>
    </source>
</evidence>
<keyword evidence="5" id="KW-0378">Hydrolase</keyword>
<organism evidence="13 14">
    <name type="scientific">Dyadobacter arcticus</name>
    <dbReference type="NCBI Taxonomy" id="1078754"/>
    <lineage>
        <taxon>Bacteria</taxon>
        <taxon>Pseudomonadati</taxon>
        <taxon>Bacteroidota</taxon>
        <taxon>Cytophagia</taxon>
        <taxon>Cytophagales</taxon>
        <taxon>Spirosomataceae</taxon>
        <taxon>Dyadobacter</taxon>
    </lineage>
</organism>
<dbReference type="Gene3D" id="2.60.40.2030">
    <property type="match status" value="1"/>
</dbReference>
<evidence type="ECO:0000256" key="5">
    <source>
        <dbReference type="ARBA" id="ARBA00022801"/>
    </source>
</evidence>
<evidence type="ECO:0000313" key="14">
    <source>
        <dbReference type="Proteomes" id="UP001179181"/>
    </source>
</evidence>
<evidence type="ECO:0000259" key="11">
    <source>
        <dbReference type="Pfam" id="PF07504"/>
    </source>
</evidence>
<dbReference type="SUPFAM" id="SSF141072">
    <property type="entry name" value="CalX-like"/>
    <property type="match status" value="1"/>
</dbReference>
<evidence type="ECO:0000256" key="1">
    <source>
        <dbReference type="ARBA" id="ARBA00009388"/>
    </source>
</evidence>
<feature type="domain" description="Secretion system C-terminal sorting" evidence="12">
    <location>
        <begin position="1290"/>
        <end position="1361"/>
    </location>
</feature>
<dbReference type="InterPro" id="IPR026444">
    <property type="entry name" value="Secre_tail"/>
</dbReference>
<evidence type="ECO:0000256" key="7">
    <source>
        <dbReference type="ARBA" id="ARBA00023049"/>
    </source>
</evidence>
<dbReference type="InterPro" id="IPR011096">
    <property type="entry name" value="FTP_domain"/>
</dbReference>
<dbReference type="Gene3D" id="1.10.390.10">
    <property type="entry name" value="Neutral Protease Domain 2"/>
    <property type="match status" value="1"/>
</dbReference>
<dbReference type="Gene3D" id="3.10.450.490">
    <property type="match status" value="1"/>
</dbReference>
<proteinExistence type="inferred from homology"/>
<accession>A0ABX0UI54</accession>
<dbReference type="SUPFAM" id="SSF55486">
    <property type="entry name" value="Metalloproteases ('zincins'), catalytic domain"/>
    <property type="match status" value="1"/>
</dbReference>
<evidence type="ECO:0000256" key="8">
    <source>
        <dbReference type="SAM" id="SignalP"/>
    </source>
</evidence>
<dbReference type="GO" id="GO:0008237">
    <property type="term" value="F:metallopeptidase activity"/>
    <property type="evidence" value="ECO:0007669"/>
    <property type="project" value="UniProtKB-KW"/>
</dbReference>
<keyword evidence="7 13" id="KW-0482">Metalloprotease</keyword>
<keyword evidence="6" id="KW-0862">Zinc</keyword>
<evidence type="ECO:0000313" key="13">
    <source>
        <dbReference type="EMBL" id="NIJ50886.1"/>
    </source>
</evidence>